<keyword evidence="2" id="KW-0472">Membrane</keyword>
<dbReference type="EMBL" id="JAERWK010000016">
    <property type="protein sequence ID" value="MBM9468221.1"/>
    <property type="molecule type" value="Genomic_DNA"/>
</dbReference>
<evidence type="ECO:0000313" key="3">
    <source>
        <dbReference type="EMBL" id="MBM9468221.1"/>
    </source>
</evidence>
<feature type="transmembrane region" description="Helical" evidence="2">
    <location>
        <begin position="220"/>
        <end position="246"/>
    </location>
</feature>
<reference evidence="3" key="1">
    <citation type="submission" date="2021-01" db="EMBL/GenBank/DDBJ databases">
        <title>YIM 132084 draft genome.</title>
        <authorList>
            <person name="An D."/>
        </authorList>
    </citation>
    <scope>NUCLEOTIDE SEQUENCE</scope>
    <source>
        <strain evidence="3">YIM 132084</strain>
    </source>
</reference>
<keyword evidence="4" id="KW-1185">Reference proteome</keyword>
<evidence type="ECO:0000256" key="1">
    <source>
        <dbReference type="SAM" id="MobiDB-lite"/>
    </source>
</evidence>
<name>A0A939BZY8_9ACTN</name>
<feature type="transmembrane region" description="Helical" evidence="2">
    <location>
        <begin position="109"/>
        <end position="135"/>
    </location>
</feature>
<comment type="caution">
    <text evidence="3">The sequence shown here is derived from an EMBL/GenBank/DDBJ whole genome shotgun (WGS) entry which is preliminary data.</text>
</comment>
<evidence type="ECO:0000256" key="2">
    <source>
        <dbReference type="SAM" id="Phobius"/>
    </source>
</evidence>
<feature type="transmembrane region" description="Helical" evidence="2">
    <location>
        <begin position="258"/>
        <end position="282"/>
    </location>
</feature>
<dbReference type="RefSeq" id="WP_205261160.1">
    <property type="nucleotide sequence ID" value="NZ_JAERWK010000016.1"/>
</dbReference>
<sequence length="307" mass="31011">MSTPGTGPTPPSGPHPPGAFPPPPGWGRPQPGLFPLRPLGAGEILGAAWQVARRNLVVLGPVALLTSLLASAVQLGVLALTGSTDAYLDPTIWTDAASTGRLPDQAGGLLLALGVSSLIAFGGQVLLAGMAAPLVAQGAIGAPYAGEVGRRWTGRWGALLLLALATAMLYLAGLALFIVPGILAYLAFLAAPAVMAMERADLGTAFKRSATLTAGHRGRILGVVVLMALVLVGVSLALGVLIGPLVGGLGDLATQVVIDIASAIVGAVTGAWGACVLAVLYVDLRIRKEQLAPALQAEASRLRFTKG</sequence>
<evidence type="ECO:0000313" key="4">
    <source>
        <dbReference type="Proteomes" id="UP000663792"/>
    </source>
</evidence>
<feature type="transmembrane region" description="Helical" evidence="2">
    <location>
        <begin position="156"/>
        <end position="176"/>
    </location>
</feature>
<gene>
    <name evidence="3" type="ORF">JL106_13125</name>
</gene>
<feature type="transmembrane region" description="Helical" evidence="2">
    <location>
        <begin position="56"/>
        <end position="80"/>
    </location>
</feature>
<feature type="transmembrane region" description="Helical" evidence="2">
    <location>
        <begin position="182"/>
        <end position="200"/>
    </location>
</feature>
<dbReference type="AlphaFoldDB" id="A0A939BZY8"/>
<proteinExistence type="predicted"/>
<accession>A0A939BZY8</accession>
<keyword evidence="2" id="KW-1133">Transmembrane helix</keyword>
<protein>
    <recommendedName>
        <fullName evidence="5">Glycerophosphoryl diester phosphodiesterase membrane domain-containing protein</fullName>
    </recommendedName>
</protein>
<feature type="compositionally biased region" description="Pro residues" evidence="1">
    <location>
        <begin position="7"/>
        <end position="26"/>
    </location>
</feature>
<organism evidence="3 4">
    <name type="scientific">Nakamurella leprariae</name>
    <dbReference type="NCBI Taxonomy" id="2803911"/>
    <lineage>
        <taxon>Bacteria</taxon>
        <taxon>Bacillati</taxon>
        <taxon>Actinomycetota</taxon>
        <taxon>Actinomycetes</taxon>
        <taxon>Nakamurellales</taxon>
        <taxon>Nakamurellaceae</taxon>
        <taxon>Nakamurella</taxon>
    </lineage>
</organism>
<keyword evidence="2" id="KW-0812">Transmembrane</keyword>
<evidence type="ECO:0008006" key="5">
    <source>
        <dbReference type="Google" id="ProtNLM"/>
    </source>
</evidence>
<feature type="region of interest" description="Disordered" evidence="1">
    <location>
        <begin position="1"/>
        <end position="32"/>
    </location>
</feature>
<dbReference type="Proteomes" id="UP000663792">
    <property type="component" value="Unassembled WGS sequence"/>
</dbReference>